<keyword evidence="1" id="KW-1133">Transmembrane helix</keyword>
<dbReference type="Proteomes" id="UP001169242">
    <property type="component" value="Unassembled WGS sequence"/>
</dbReference>
<dbReference type="InterPro" id="IPR031599">
    <property type="entry name" value="ABC_tran_2"/>
</dbReference>
<comment type="caution">
    <text evidence="2">The sequence shown here is derived from an EMBL/GenBank/DDBJ whole genome shotgun (WGS) entry which is preliminary data.</text>
</comment>
<keyword evidence="3" id="KW-1185">Reference proteome</keyword>
<sequence>MNKVWYLFKIQLMATGNINKMLHENDPKKKTKVLGMSFLFLLIGMMFVLMSATYNGILLFNLLEWNMESLYLPLVMTLTSMILFLTTIYKVNGVLFSFKDYDLLMSLPIKTSYIIASRIIWLYSMNFLFLAIIMIPAGVLYSIMVQASIGFWIKYIIGLLCVPFIPIILGAIIGTIITVIASKSKHTNIISIVLSMAVVVAIFASTGTIGQATESALENMDVVGQMLEGFIQKVYPFALMYGNGVCSNQIGGLLVFIVISLLSFGIFIVILGRYFKQIQTRLATSGTHTVYKLGELKGTSPLMALYKKELRRYFSSSLYVMNTAIGSVLLLIFAISLCFFDMSEIESALGVSNIGIYVGQFAPIVVAFFMVLTCTTASAISLEGKNLWILHSSPIPIEKIFISKLLIQLTITVPAILVSGIIMIFTFQLDLVQSILVFVIPLIYSTLIGMVGLSMNLKYPKLDWTSEVQVVKQGAPVMLTMVIGLLSIVIPVGLVMVLPGIAQNMRLIILTVLLIGLTLGSYKYLNTKGVAYFKALS</sequence>
<gene>
    <name evidence="2" type="ORF">PBV87_11245</name>
</gene>
<feature type="transmembrane region" description="Helical" evidence="1">
    <location>
        <begin position="119"/>
        <end position="143"/>
    </location>
</feature>
<evidence type="ECO:0000313" key="2">
    <source>
        <dbReference type="EMBL" id="MDA3732057.1"/>
    </source>
</evidence>
<feature type="transmembrane region" description="Helical" evidence="1">
    <location>
        <begin position="318"/>
        <end position="342"/>
    </location>
</feature>
<organism evidence="2 3">
    <name type="scientific">Holtiella tumoricola</name>
    <dbReference type="NCBI Taxonomy" id="3018743"/>
    <lineage>
        <taxon>Bacteria</taxon>
        <taxon>Bacillati</taxon>
        <taxon>Bacillota</taxon>
        <taxon>Clostridia</taxon>
        <taxon>Lachnospirales</taxon>
        <taxon>Cellulosilyticaceae</taxon>
        <taxon>Holtiella</taxon>
    </lineage>
</organism>
<evidence type="ECO:0000313" key="3">
    <source>
        <dbReference type="Proteomes" id="UP001169242"/>
    </source>
</evidence>
<reference evidence="2" key="1">
    <citation type="journal article" date="2023" name="Int. J. Syst. Evol. Microbiol.">
        <title>&lt;i&gt;Holtiella tumoricola&lt;/i&gt; gen. nov. sp. nov., isolated from a human clinical sample.</title>
        <authorList>
            <person name="Allen-Vercoe E."/>
            <person name="Daigneault M.C."/>
            <person name="Vancuren S.J."/>
            <person name="Cochrane K."/>
            <person name="O'Neal L.L."/>
            <person name="Sankaranarayanan K."/>
            <person name="Lawson P.A."/>
        </authorList>
    </citation>
    <scope>NUCLEOTIDE SEQUENCE</scope>
    <source>
        <strain evidence="2">CC70A</strain>
    </source>
</reference>
<dbReference type="EMBL" id="JAQIFT010000045">
    <property type="protein sequence ID" value="MDA3732057.1"/>
    <property type="molecule type" value="Genomic_DNA"/>
</dbReference>
<feature type="transmembrane region" description="Helical" evidence="1">
    <location>
        <begin position="250"/>
        <end position="271"/>
    </location>
</feature>
<feature type="transmembrane region" description="Helical" evidence="1">
    <location>
        <begin position="33"/>
        <end position="54"/>
    </location>
</feature>
<feature type="transmembrane region" description="Helical" evidence="1">
    <location>
        <begin position="189"/>
        <end position="210"/>
    </location>
</feature>
<dbReference type="AlphaFoldDB" id="A0AA42DN96"/>
<feature type="transmembrane region" description="Helical" evidence="1">
    <location>
        <begin position="474"/>
        <end position="501"/>
    </location>
</feature>
<accession>A0AA42DN96</accession>
<evidence type="ECO:0008006" key="4">
    <source>
        <dbReference type="Google" id="ProtNLM"/>
    </source>
</evidence>
<dbReference type="Pfam" id="PF16949">
    <property type="entry name" value="ABC_tran_2"/>
    <property type="match status" value="1"/>
</dbReference>
<feature type="transmembrane region" description="Helical" evidence="1">
    <location>
        <begin position="74"/>
        <end position="98"/>
    </location>
</feature>
<feature type="transmembrane region" description="Helical" evidence="1">
    <location>
        <begin position="155"/>
        <end position="177"/>
    </location>
</feature>
<keyword evidence="1" id="KW-0812">Transmembrane</keyword>
<name>A0AA42DN96_9FIRM</name>
<feature type="transmembrane region" description="Helical" evidence="1">
    <location>
        <begin position="431"/>
        <end position="453"/>
    </location>
</feature>
<feature type="transmembrane region" description="Helical" evidence="1">
    <location>
        <begin position="354"/>
        <end position="380"/>
    </location>
</feature>
<protein>
    <recommendedName>
        <fullName evidence="4">ABC-2 type transport system permease protein</fullName>
    </recommendedName>
</protein>
<proteinExistence type="predicted"/>
<dbReference type="RefSeq" id="WP_271012350.1">
    <property type="nucleotide sequence ID" value="NZ_JAQIFT010000045.1"/>
</dbReference>
<feature type="transmembrane region" description="Helical" evidence="1">
    <location>
        <begin position="507"/>
        <end position="525"/>
    </location>
</feature>
<keyword evidence="1" id="KW-0472">Membrane</keyword>
<feature type="transmembrane region" description="Helical" evidence="1">
    <location>
        <begin position="401"/>
        <end position="425"/>
    </location>
</feature>
<evidence type="ECO:0000256" key="1">
    <source>
        <dbReference type="SAM" id="Phobius"/>
    </source>
</evidence>